<dbReference type="EMBL" id="JAAALK010000284">
    <property type="protein sequence ID" value="KAG8069275.1"/>
    <property type="molecule type" value="Genomic_DNA"/>
</dbReference>
<organism evidence="2 3">
    <name type="scientific">Zizania palustris</name>
    <name type="common">Northern wild rice</name>
    <dbReference type="NCBI Taxonomy" id="103762"/>
    <lineage>
        <taxon>Eukaryota</taxon>
        <taxon>Viridiplantae</taxon>
        <taxon>Streptophyta</taxon>
        <taxon>Embryophyta</taxon>
        <taxon>Tracheophyta</taxon>
        <taxon>Spermatophyta</taxon>
        <taxon>Magnoliopsida</taxon>
        <taxon>Liliopsida</taxon>
        <taxon>Poales</taxon>
        <taxon>Poaceae</taxon>
        <taxon>BOP clade</taxon>
        <taxon>Oryzoideae</taxon>
        <taxon>Oryzeae</taxon>
        <taxon>Zizaniinae</taxon>
        <taxon>Zizania</taxon>
    </lineage>
</organism>
<protein>
    <submittedName>
        <fullName evidence="2">Uncharacterized protein</fullName>
    </submittedName>
</protein>
<comment type="caution">
    <text evidence="2">The sequence shown here is derived from an EMBL/GenBank/DDBJ whole genome shotgun (WGS) entry which is preliminary data.</text>
</comment>
<reference evidence="2" key="2">
    <citation type="submission" date="2021-02" db="EMBL/GenBank/DDBJ databases">
        <authorList>
            <person name="Kimball J.A."/>
            <person name="Haas M.W."/>
            <person name="Macchietto M."/>
            <person name="Kono T."/>
            <person name="Duquette J."/>
            <person name="Shao M."/>
        </authorList>
    </citation>
    <scope>NUCLEOTIDE SEQUENCE</scope>
    <source>
        <tissue evidence="2">Fresh leaf tissue</tissue>
    </source>
</reference>
<dbReference type="AlphaFoldDB" id="A0A8J5S5E7"/>
<dbReference type="Proteomes" id="UP000729402">
    <property type="component" value="Unassembled WGS sequence"/>
</dbReference>
<name>A0A8J5S5E7_ZIZPA</name>
<proteinExistence type="predicted"/>
<accession>A0A8J5S5E7</accession>
<keyword evidence="3" id="KW-1185">Reference proteome</keyword>
<sequence length="190" mass="20519">MKEHQQRWEPTQPERHVALAEVRKKKGQTDWVSPVAGSRDPALTSVCVAAPPAACGLPHHASVVRVSSSLRSAAICSTGSASTRGSGSTLRGLGTSAPSSISSTRSARTRRLGSSASCRATSIKVRPEEALASNPIELKFEKPEKWTAPYDLEEGSRCLELVTHLMQSRQHDRGEIARDDKHGVDVVLKF</sequence>
<evidence type="ECO:0000313" key="2">
    <source>
        <dbReference type="EMBL" id="KAG8069275.1"/>
    </source>
</evidence>
<evidence type="ECO:0000313" key="3">
    <source>
        <dbReference type="Proteomes" id="UP000729402"/>
    </source>
</evidence>
<evidence type="ECO:0000256" key="1">
    <source>
        <dbReference type="SAM" id="MobiDB-lite"/>
    </source>
</evidence>
<reference evidence="2" key="1">
    <citation type="journal article" date="2021" name="bioRxiv">
        <title>Whole Genome Assembly and Annotation of Northern Wild Rice, Zizania palustris L., Supports a Whole Genome Duplication in the Zizania Genus.</title>
        <authorList>
            <person name="Haas M."/>
            <person name="Kono T."/>
            <person name="Macchietto M."/>
            <person name="Millas R."/>
            <person name="McGilp L."/>
            <person name="Shao M."/>
            <person name="Duquette J."/>
            <person name="Hirsch C.N."/>
            <person name="Kimball J."/>
        </authorList>
    </citation>
    <scope>NUCLEOTIDE SEQUENCE</scope>
    <source>
        <tissue evidence="2">Fresh leaf tissue</tissue>
    </source>
</reference>
<gene>
    <name evidence="2" type="ORF">GUJ93_ZPchr0005g15483</name>
</gene>
<feature type="region of interest" description="Disordered" evidence="1">
    <location>
        <begin position="81"/>
        <end position="113"/>
    </location>
</feature>